<dbReference type="Proteomes" id="UP000475862">
    <property type="component" value="Unassembled WGS sequence"/>
</dbReference>
<keyword evidence="2" id="KW-1185">Reference proteome</keyword>
<proteinExistence type="predicted"/>
<protein>
    <submittedName>
        <fullName evidence="1">Uncharacterized protein</fullName>
    </submittedName>
</protein>
<evidence type="ECO:0000313" key="1">
    <source>
        <dbReference type="EMBL" id="KAE9529738.1"/>
    </source>
</evidence>
<dbReference type="EMBL" id="VYZN01000044">
    <property type="protein sequence ID" value="KAE9529738.1"/>
    <property type="molecule type" value="Genomic_DNA"/>
</dbReference>
<name>A0A6G0TC94_APHGL</name>
<comment type="caution">
    <text evidence="1">The sequence shown here is derived from an EMBL/GenBank/DDBJ whole genome shotgun (WGS) entry which is preliminary data.</text>
</comment>
<organism evidence="1 2">
    <name type="scientific">Aphis glycines</name>
    <name type="common">Soybean aphid</name>
    <dbReference type="NCBI Taxonomy" id="307491"/>
    <lineage>
        <taxon>Eukaryota</taxon>
        <taxon>Metazoa</taxon>
        <taxon>Ecdysozoa</taxon>
        <taxon>Arthropoda</taxon>
        <taxon>Hexapoda</taxon>
        <taxon>Insecta</taxon>
        <taxon>Pterygota</taxon>
        <taxon>Neoptera</taxon>
        <taxon>Paraneoptera</taxon>
        <taxon>Hemiptera</taxon>
        <taxon>Sternorrhyncha</taxon>
        <taxon>Aphidomorpha</taxon>
        <taxon>Aphidoidea</taxon>
        <taxon>Aphididae</taxon>
        <taxon>Aphidini</taxon>
        <taxon>Aphis</taxon>
        <taxon>Aphis</taxon>
    </lineage>
</organism>
<evidence type="ECO:0000313" key="2">
    <source>
        <dbReference type="Proteomes" id="UP000475862"/>
    </source>
</evidence>
<sequence length="185" mass="21151">MVVTTPIYDARIHQFELLTAQLSPLPSFWLPTLLPTGPTLLGISPYISENSLLRERGTSAKNCTQHLPSYKDSQIISVQNPTIGYGRIKEKKVSYPHNDSRCLFCIHKACAMCIPPTTRHKVLETYLFRWILGSERSDQCIDFTMMESRNNNNLSPNDFQYLLLFKKPLKHKPPLSPPTGKYILD</sequence>
<reference evidence="1 2" key="1">
    <citation type="submission" date="2019-08" db="EMBL/GenBank/DDBJ databases">
        <title>The genome of the soybean aphid Biotype 1, its phylome, world population structure and adaptation to the North American continent.</title>
        <authorList>
            <person name="Giordano R."/>
            <person name="Donthu R.K."/>
            <person name="Hernandez A.G."/>
            <person name="Wright C.L."/>
            <person name="Zimin A.V."/>
        </authorList>
    </citation>
    <scope>NUCLEOTIDE SEQUENCE [LARGE SCALE GENOMIC DNA]</scope>
    <source>
        <tissue evidence="1">Whole aphids</tissue>
    </source>
</reference>
<gene>
    <name evidence="1" type="ORF">AGLY_011834</name>
</gene>
<accession>A0A6G0TC94</accession>
<dbReference type="AlphaFoldDB" id="A0A6G0TC94"/>